<dbReference type="AlphaFoldDB" id="A0A287T3X0"/>
<dbReference type="EnsemblPlants" id="HORVU.MOREX.r3.6HG0540500.1">
    <property type="protein sequence ID" value="HORVU.MOREX.r3.6HG0540500.1"/>
    <property type="gene ID" value="HORVU.MOREX.r3.6HG0540500"/>
</dbReference>
<dbReference type="Proteomes" id="UP000011116">
    <property type="component" value="Chromosome 6H"/>
</dbReference>
<dbReference type="Gramene" id="HORVU.MOREX.r3.6HG0540500.1">
    <property type="protein sequence ID" value="HORVU.MOREX.r3.6HG0540500.1"/>
    <property type="gene ID" value="HORVU.MOREX.r3.6HG0540500"/>
</dbReference>
<sequence>MRRKDGCIRLPLRVASIKPSILIGSAVYWLIYGGHILVFDIERQTLGVIDRPADVHWTDIWSFQLLRTDNGCGLGLAVMSGLSIHLWERKLNTGGVVGWVLLQKTIPQEIMFPQRMRSDHKQAAVVGYDYDEESNVVVLATFTGDFMLRLESMRFRRISERNVWDNNTIHYPYRNFYTVGSAVGWKWLDLKL</sequence>
<organism evidence="2 3">
    <name type="scientific">Hordeum vulgare subsp. vulgare</name>
    <name type="common">Domesticated barley</name>
    <dbReference type="NCBI Taxonomy" id="112509"/>
    <lineage>
        <taxon>Eukaryota</taxon>
        <taxon>Viridiplantae</taxon>
        <taxon>Streptophyta</taxon>
        <taxon>Embryophyta</taxon>
        <taxon>Tracheophyta</taxon>
        <taxon>Spermatophyta</taxon>
        <taxon>Magnoliopsida</taxon>
        <taxon>Liliopsida</taxon>
        <taxon>Poales</taxon>
        <taxon>Poaceae</taxon>
        <taxon>BOP clade</taxon>
        <taxon>Pooideae</taxon>
        <taxon>Triticodae</taxon>
        <taxon>Triticeae</taxon>
        <taxon>Hordeinae</taxon>
        <taxon>Hordeum</taxon>
    </lineage>
</organism>
<accession>A0A287T3X0</accession>
<dbReference type="PANTHER" id="PTHR33186">
    <property type="entry name" value="OS10G0136150 PROTEIN-RELATED"/>
    <property type="match status" value="1"/>
</dbReference>
<reference evidence="2" key="3">
    <citation type="submission" date="2022-01" db="UniProtKB">
        <authorList>
            <consortium name="EnsemblPlants"/>
        </authorList>
    </citation>
    <scope>IDENTIFICATION</scope>
    <source>
        <strain evidence="2">subsp. vulgare</strain>
    </source>
</reference>
<protein>
    <recommendedName>
        <fullName evidence="1">F-box protein AT5G49610-like beta-propeller domain-containing protein</fullName>
    </recommendedName>
</protein>
<evidence type="ECO:0000259" key="1">
    <source>
        <dbReference type="Pfam" id="PF23635"/>
    </source>
</evidence>
<dbReference type="InterPro" id="IPR056594">
    <property type="entry name" value="AT5G49610-like_b-prop"/>
</dbReference>
<keyword evidence="3" id="KW-1185">Reference proteome</keyword>
<reference evidence="2" key="2">
    <citation type="submission" date="2020-10" db="EMBL/GenBank/DDBJ databases">
        <authorList>
            <person name="Scholz U."/>
            <person name="Mascher M."/>
            <person name="Fiebig A."/>
        </authorList>
    </citation>
    <scope>NUCLEOTIDE SEQUENCE [LARGE SCALE GENOMIC DNA]</scope>
    <source>
        <strain evidence="2">cv. Morex</strain>
    </source>
</reference>
<name>A0A287T3X0_HORVV</name>
<dbReference type="Pfam" id="PF23635">
    <property type="entry name" value="Beta-prop_AT5G49610-like"/>
    <property type="match status" value="1"/>
</dbReference>
<evidence type="ECO:0000313" key="3">
    <source>
        <dbReference type="Proteomes" id="UP000011116"/>
    </source>
</evidence>
<feature type="domain" description="F-box protein AT5G49610-like beta-propeller" evidence="1">
    <location>
        <begin position="9"/>
        <end position="166"/>
    </location>
</feature>
<dbReference type="PANTHER" id="PTHR33186:SF16">
    <property type="entry name" value="F-BOX ASSOCIATED DOMAIN-CONTAINING PROTEIN"/>
    <property type="match status" value="1"/>
</dbReference>
<evidence type="ECO:0000313" key="2">
    <source>
        <dbReference type="EnsemblPlants" id="HORVU.MOREX.r3.6HG0540500.1"/>
    </source>
</evidence>
<proteinExistence type="predicted"/>
<dbReference type="ExpressionAtlas" id="A0A287T3X0">
    <property type="expression patterns" value="baseline and differential"/>
</dbReference>
<reference evidence="3" key="1">
    <citation type="journal article" date="2012" name="Nature">
        <title>A physical, genetic and functional sequence assembly of the barley genome.</title>
        <authorList>
            <consortium name="The International Barley Genome Sequencing Consortium"/>
            <person name="Mayer K.F."/>
            <person name="Waugh R."/>
            <person name="Brown J.W."/>
            <person name="Schulman A."/>
            <person name="Langridge P."/>
            <person name="Platzer M."/>
            <person name="Fincher G.B."/>
            <person name="Muehlbauer G.J."/>
            <person name="Sato K."/>
            <person name="Close T.J."/>
            <person name="Wise R.P."/>
            <person name="Stein N."/>
        </authorList>
    </citation>
    <scope>NUCLEOTIDE SEQUENCE [LARGE SCALE GENOMIC DNA]</scope>
    <source>
        <strain evidence="3">cv. Morex</strain>
    </source>
</reference>